<keyword evidence="7" id="KW-1133">Transmembrane helix</keyword>
<evidence type="ECO:0000256" key="7">
    <source>
        <dbReference type="SAM" id="Phobius"/>
    </source>
</evidence>
<dbReference type="Gene3D" id="6.10.340.10">
    <property type="match status" value="1"/>
</dbReference>
<evidence type="ECO:0000256" key="4">
    <source>
        <dbReference type="ARBA" id="ARBA00023224"/>
    </source>
</evidence>
<dbReference type="GO" id="GO:0006935">
    <property type="term" value="P:chemotaxis"/>
    <property type="evidence" value="ECO:0007669"/>
    <property type="project" value="InterPro"/>
</dbReference>
<accession>A0A6L3VBG1</accession>
<dbReference type="Pfam" id="PF00015">
    <property type="entry name" value="MCPsignal"/>
    <property type="match status" value="1"/>
</dbReference>
<dbReference type="PANTHER" id="PTHR32089:SF112">
    <property type="entry name" value="LYSOZYME-LIKE PROTEIN-RELATED"/>
    <property type="match status" value="1"/>
</dbReference>
<feature type="transmembrane region" description="Helical" evidence="7">
    <location>
        <begin position="184"/>
        <end position="204"/>
    </location>
</feature>
<evidence type="ECO:0000256" key="3">
    <source>
        <dbReference type="ARBA" id="ARBA00023136"/>
    </source>
</evidence>
<organism evidence="10 11">
    <name type="scientific">Cytobacillus depressus</name>
    <dbReference type="NCBI Taxonomy" id="1602942"/>
    <lineage>
        <taxon>Bacteria</taxon>
        <taxon>Bacillati</taxon>
        <taxon>Bacillota</taxon>
        <taxon>Bacilli</taxon>
        <taxon>Bacillales</taxon>
        <taxon>Bacillaceae</taxon>
        <taxon>Cytobacillus</taxon>
    </lineage>
</organism>
<dbReference type="EMBL" id="WBOS01000001">
    <property type="protein sequence ID" value="KAB2338532.1"/>
    <property type="molecule type" value="Genomic_DNA"/>
</dbReference>
<dbReference type="SUPFAM" id="SSF58104">
    <property type="entry name" value="Methyl-accepting chemotaxis protein (MCP) signaling domain"/>
    <property type="match status" value="1"/>
</dbReference>
<keyword evidence="11" id="KW-1185">Reference proteome</keyword>
<evidence type="ECO:0000259" key="9">
    <source>
        <dbReference type="PROSITE" id="PS50885"/>
    </source>
</evidence>
<dbReference type="InterPro" id="IPR004090">
    <property type="entry name" value="Chemotax_Me-accpt_rcpt"/>
</dbReference>
<comment type="similarity">
    <text evidence="5">Belongs to the methyl-accepting chemotaxis (MCP) protein family.</text>
</comment>
<evidence type="ECO:0000313" key="10">
    <source>
        <dbReference type="EMBL" id="KAB2338532.1"/>
    </source>
</evidence>
<protein>
    <submittedName>
        <fullName evidence="10">Methyl-accepting chemotaxis protein</fullName>
    </submittedName>
</protein>
<dbReference type="PROSITE" id="PS50111">
    <property type="entry name" value="CHEMOTAXIS_TRANSDUC_2"/>
    <property type="match status" value="1"/>
</dbReference>
<dbReference type="GO" id="GO:0007165">
    <property type="term" value="P:signal transduction"/>
    <property type="evidence" value="ECO:0007669"/>
    <property type="project" value="UniProtKB-KW"/>
</dbReference>
<dbReference type="CDD" id="cd06225">
    <property type="entry name" value="HAMP"/>
    <property type="match status" value="1"/>
</dbReference>
<proteinExistence type="inferred from homology"/>
<comment type="caution">
    <text evidence="10">The sequence shown here is derived from an EMBL/GenBank/DDBJ whole genome shotgun (WGS) entry which is preliminary data.</text>
</comment>
<evidence type="ECO:0000259" key="8">
    <source>
        <dbReference type="PROSITE" id="PS50111"/>
    </source>
</evidence>
<evidence type="ECO:0000256" key="6">
    <source>
        <dbReference type="PROSITE-ProRule" id="PRU00284"/>
    </source>
</evidence>
<keyword evidence="7" id="KW-0812">Transmembrane</keyword>
<name>A0A6L3VBG1_9BACI</name>
<dbReference type="InterPro" id="IPR004089">
    <property type="entry name" value="MCPsignal_dom"/>
</dbReference>
<feature type="transmembrane region" description="Helical" evidence="7">
    <location>
        <begin position="21"/>
        <end position="41"/>
    </location>
</feature>
<evidence type="ECO:0000256" key="5">
    <source>
        <dbReference type="ARBA" id="ARBA00029447"/>
    </source>
</evidence>
<keyword evidence="2" id="KW-1003">Cell membrane</keyword>
<dbReference type="GO" id="GO:0005886">
    <property type="term" value="C:plasma membrane"/>
    <property type="evidence" value="ECO:0007669"/>
    <property type="project" value="UniProtKB-SubCell"/>
</dbReference>
<dbReference type="Pfam" id="PF00672">
    <property type="entry name" value="HAMP"/>
    <property type="match status" value="1"/>
</dbReference>
<dbReference type="InterPro" id="IPR003660">
    <property type="entry name" value="HAMP_dom"/>
</dbReference>
<dbReference type="OrthoDB" id="2010115at2"/>
<dbReference type="RefSeq" id="WP_151533270.1">
    <property type="nucleotide sequence ID" value="NZ_WBOS01000001.1"/>
</dbReference>
<comment type="subcellular location">
    <subcellularLocation>
        <location evidence="1">Cell membrane</location>
    </subcellularLocation>
</comment>
<evidence type="ECO:0000313" key="11">
    <source>
        <dbReference type="Proteomes" id="UP000481030"/>
    </source>
</evidence>
<evidence type="ECO:0000256" key="2">
    <source>
        <dbReference type="ARBA" id="ARBA00022475"/>
    </source>
</evidence>
<feature type="domain" description="HAMP" evidence="9">
    <location>
        <begin position="205"/>
        <end position="258"/>
    </location>
</feature>
<dbReference type="PROSITE" id="PS50885">
    <property type="entry name" value="HAMP"/>
    <property type="match status" value="1"/>
</dbReference>
<keyword evidence="3 7" id="KW-0472">Membrane</keyword>
<dbReference type="GO" id="GO:0004888">
    <property type="term" value="F:transmembrane signaling receptor activity"/>
    <property type="evidence" value="ECO:0007669"/>
    <property type="project" value="InterPro"/>
</dbReference>
<gene>
    <name evidence="10" type="ORF">F7731_02950</name>
</gene>
<dbReference type="SMART" id="SM00304">
    <property type="entry name" value="HAMP"/>
    <property type="match status" value="1"/>
</dbReference>
<dbReference type="Proteomes" id="UP000481030">
    <property type="component" value="Unassembled WGS sequence"/>
</dbReference>
<dbReference type="PANTHER" id="PTHR32089">
    <property type="entry name" value="METHYL-ACCEPTING CHEMOTAXIS PROTEIN MCPB"/>
    <property type="match status" value="1"/>
</dbReference>
<dbReference type="PRINTS" id="PR00260">
    <property type="entry name" value="CHEMTRNSDUCR"/>
</dbReference>
<reference evidence="10 11" key="1">
    <citation type="journal article" date="2016" name="Antonie Van Leeuwenhoek">
        <title>Bacillus depressus sp. nov., isolated from soil of a sunflower field.</title>
        <authorList>
            <person name="Wei X."/>
            <person name="Xin D."/>
            <person name="Xin Y."/>
            <person name="Zhang H."/>
            <person name="Wang T."/>
            <person name="Zhang J."/>
        </authorList>
    </citation>
    <scope>NUCLEOTIDE SEQUENCE [LARGE SCALE GENOMIC DNA]</scope>
    <source>
        <strain evidence="10 11">BZ1</strain>
    </source>
</reference>
<feature type="domain" description="Methyl-accepting transducer" evidence="8">
    <location>
        <begin position="277"/>
        <end position="527"/>
    </location>
</feature>
<keyword evidence="4 6" id="KW-0807">Transducer</keyword>
<sequence length="568" mass="63610">MSKLKVVIHQLLSKITLQTRLLVLILSLLLLIVSTVGYISYGKTKEKVQSLIEQRLMKEVTTIYDLSQNLMLIYVGNEDKYFTKMNQVIKRQDSELAQDGLSGHFFLVNEKGASPFPVSKNTKIKFSQSTINEINKKKKGFIHQKINGELYTISFQPVHELKGIYVIAIPQSQYLKEINEMAKYIFIVVLISLSITSIILILLVRNLTSPLLKLREVMKEARNGNLNVQVNANTTTPEITSLIKSFDAMIKQMSSLLYKMATTTRDLSETGGELQNMSIQVMEENEQLMKAIQIVKSGAKQTASSSDESIQMFQNMKEGINNIFVQMNEIISKTHSMNESAHDGDMSVGNLIQAFEHLSNEFKSISTTVEQVKEHSASIAEIVTFIQQMAGQTKLLALNAAIEAARAGESGKGFAVVANEVRKLAEQSSYATEEIKQTIEKMELISLQASNEFAQMLIHFQSHLETASISRKSFDLLMLEIAAVSEMIQQAQSELVGLNTTLPKMESATEYFVSISQETFASAEQVVEASEKQMIKVQKNHEAGEKLQDLSLSLAKLNSEFRYSQSLE</sequence>
<dbReference type="AlphaFoldDB" id="A0A6L3VBG1"/>
<dbReference type="Gene3D" id="1.10.287.950">
    <property type="entry name" value="Methyl-accepting chemotaxis protein"/>
    <property type="match status" value="1"/>
</dbReference>
<evidence type="ECO:0000256" key="1">
    <source>
        <dbReference type="ARBA" id="ARBA00004236"/>
    </source>
</evidence>
<dbReference type="SMART" id="SM00283">
    <property type="entry name" value="MA"/>
    <property type="match status" value="1"/>
</dbReference>